<dbReference type="PROSITE" id="PS01186">
    <property type="entry name" value="EGF_2"/>
    <property type="match status" value="1"/>
</dbReference>
<dbReference type="EMBL" id="CAJNON010000073">
    <property type="protein sequence ID" value="CAF0918011.1"/>
    <property type="molecule type" value="Genomic_DNA"/>
</dbReference>
<comment type="caution">
    <text evidence="6">The sequence shown here is derived from an EMBL/GenBank/DDBJ whole genome shotgun (WGS) entry which is preliminary data.</text>
</comment>
<evidence type="ECO:0000256" key="1">
    <source>
        <dbReference type="ARBA" id="ARBA00022737"/>
    </source>
</evidence>
<evidence type="ECO:0000313" key="6">
    <source>
        <dbReference type="EMBL" id="CAF0918011.1"/>
    </source>
</evidence>
<proteinExistence type="predicted"/>
<dbReference type="Gene3D" id="2.120.10.30">
    <property type="entry name" value="TolB, C-terminal domain"/>
    <property type="match status" value="1"/>
</dbReference>
<evidence type="ECO:0000259" key="4">
    <source>
        <dbReference type="PROSITE" id="PS50026"/>
    </source>
</evidence>
<sequence length="1600" mass="181329">MIIIKFILRTTCINSSVDDLTTNSLLEQHKNNFTSSNKLVNRISSQIKSCSKWNRIGETIVGKELNTHLNDLESITIIGIDTLYVVDRYNDKTRLQIFSNGSLVGRTLWNGLDSIVLIDENGTFYTSSHDGNIEHWSENRKEGKKINCQCNQCSRIWFDSEKQEFYIVERFRSRIIKCNINTNTTITIAGTIDIDGFSNKTLSYPYALYINDVKDIYITDVNNHRIQKWKQNATIGITIAGQTRKIDQSNTTLHRPYDIIVDTNDFIYIADMINHRILRWKEGESQGEIICGITGQSGNSTLHLNRPKSLAFGFEGNLYVADVGNKRVQRFTIDNSACLLPESKSVGDHWSFLRQKYYASKVEQENSTKLGFGYNPLKDSSVCYTETCQRRDFGLSIFKFKYSIPLKGLCTNKLIPENVKVNCISSQDNNIETQIISTLYDLKENTKKAVDFSTSSILNRKYADSSFSYAYSREIHSMIDMLIKDNSTILLTSVNVTSTYLSIVESNSELSDEFRSVIEHIPCCDFNETVEKYIREFLIGYFGYTYIKDVQLGGIIKQKIIITHNDRIRLEQNGFNTSNETWLKDIAKNIFSFQKKLNQTKTHDQILINTFNRYSTKSNVMILGGKTSIQSLKDWYKSVPHSPIVMKIGISSISDLLTTHHFPTDSYINQKAILIQSVVDRYLSNPIYCYNQCTDTEHGICVDSGHFQFGVCKCKSGWTGFDCATPIYHYIDTVHSNISPIWNTKAGKNSNLTSIGYGKGQMPPNETISNIIDRNIYTKYTSFGSSSADVISRRSGLNTGFYMILNTSICIVTGFQFTTAISQPKRDPIMITLEGSNADNSSLTFGTSWTLIYNGSSGLEIDPGRGKVGSLQILNNSQPYRSYRMLVISKREIESGVHYSEFALYGHSCLPETHIQTRNIMTQTTSAYMRVTNDYPQPLILTTSTNMNMKDTFPSQTIEAGRTSPMSYISTGTEMCQSYFDIAYGSSTIKINMGQNKYVTDANLFGLKGQTEALLAPTKPFSKDTDYTFYFFGGPDVLPPLINSLIDANLPAITAYVSTNQFYFNLTNDIKLTIRQLDLTLQSIRCSYATLSPIHHQENNLQWNINMILNLNGKIFGSITYHYMSMDFNITLSNASMLTQAIVNISDLQVLSCTITQVAFSIQNFNINNDLLMLVKAFFSTWYKLIDTPYNLASTLNIKYNNIIIDKLNIAINKLINTTLIKNIFKKKSMSDKTFSNNTYKMEQIKTNNSRWMSTPKIQSKMLSQLKIPGTHNSGSYELTRNLSEIIYGNIKFLWNLSANTAPANGQLPFSTDKIYVGRILLDYIIDTVLRISISQSRTIRQQLDDGIRFFDLRIYYDSDGNFYIQHALRGPKLNDVLAQIRNFLDAHSTSGEVIFLSISHTNFATDPQVLPARVATIIQNYLKPYLYMPAKSLGIKNFDFQSLKDTTLSSITTTTHSRSTSPKVIVLNTDNSDEYYYNDTVVNTRGFADSGRWGINSNGVNTVQELTELESQGLKKNMKPMYQISWIQTPQIVDIIQNVISHLSGNSPTILLKQMAAETNSVLQQFLTNHTTNTFNLVTMDWYNISSTINPISVIIGLN</sequence>
<comment type="caution">
    <text evidence="2">Lacks conserved residue(s) required for the propagation of feature annotation.</text>
</comment>
<feature type="domain" description="MACPF" evidence="5">
    <location>
        <begin position="353"/>
        <end position="690"/>
    </location>
</feature>
<dbReference type="GO" id="GO:0008081">
    <property type="term" value="F:phosphoric diester hydrolase activity"/>
    <property type="evidence" value="ECO:0007669"/>
    <property type="project" value="InterPro"/>
</dbReference>
<dbReference type="PROSITE" id="PS51412">
    <property type="entry name" value="MACPF_2"/>
    <property type="match status" value="1"/>
</dbReference>
<dbReference type="Proteomes" id="UP000663891">
    <property type="component" value="Unassembled WGS sequence"/>
</dbReference>
<dbReference type="PROSITE" id="PS50007">
    <property type="entry name" value="PIPLC_X_DOMAIN"/>
    <property type="match status" value="1"/>
</dbReference>
<dbReference type="InterPro" id="IPR020864">
    <property type="entry name" value="MACPF"/>
</dbReference>
<protein>
    <submittedName>
        <fullName evidence="6">Uncharacterized protein</fullName>
    </submittedName>
</protein>
<name>A0A814ANQ8_9BILA</name>
<dbReference type="InterPro" id="IPR000742">
    <property type="entry name" value="EGF"/>
</dbReference>
<evidence type="ECO:0000256" key="3">
    <source>
        <dbReference type="PROSITE-ProRule" id="PRU00504"/>
    </source>
</evidence>
<dbReference type="SUPFAM" id="SSF51695">
    <property type="entry name" value="PLC-like phosphodiesterases"/>
    <property type="match status" value="1"/>
</dbReference>
<feature type="disulfide bond" evidence="2">
    <location>
        <begin position="714"/>
        <end position="723"/>
    </location>
</feature>
<accession>A0A814ANQ8</accession>
<dbReference type="InterPro" id="IPR051057">
    <property type="entry name" value="PI-PLC_domain"/>
</dbReference>
<dbReference type="InterPro" id="IPR017946">
    <property type="entry name" value="PLC-like_Pdiesterase_TIM-brl"/>
</dbReference>
<evidence type="ECO:0000313" key="7">
    <source>
        <dbReference type="Proteomes" id="UP000663891"/>
    </source>
</evidence>
<organism evidence="6 7">
    <name type="scientific">Adineta steineri</name>
    <dbReference type="NCBI Taxonomy" id="433720"/>
    <lineage>
        <taxon>Eukaryota</taxon>
        <taxon>Metazoa</taxon>
        <taxon>Spiralia</taxon>
        <taxon>Gnathifera</taxon>
        <taxon>Rotifera</taxon>
        <taxon>Eurotatoria</taxon>
        <taxon>Bdelloidea</taxon>
        <taxon>Adinetida</taxon>
        <taxon>Adinetidae</taxon>
        <taxon>Adineta</taxon>
    </lineage>
</organism>
<dbReference type="PANTHER" id="PTHR13593">
    <property type="match status" value="1"/>
</dbReference>
<dbReference type="GO" id="GO:0006629">
    <property type="term" value="P:lipid metabolic process"/>
    <property type="evidence" value="ECO:0007669"/>
    <property type="project" value="InterPro"/>
</dbReference>
<feature type="repeat" description="NHL" evidence="3">
    <location>
        <begin position="295"/>
        <end position="334"/>
    </location>
</feature>
<dbReference type="CDD" id="cd05819">
    <property type="entry name" value="NHL"/>
    <property type="match status" value="1"/>
</dbReference>
<dbReference type="Gene3D" id="3.20.20.190">
    <property type="entry name" value="Phosphatidylinositol (PI) phosphodiesterase"/>
    <property type="match status" value="1"/>
</dbReference>
<feature type="domain" description="EGF-like" evidence="4">
    <location>
        <begin position="685"/>
        <end position="724"/>
    </location>
</feature>
<keyword evidence="1" id="KW-0677">Repeat</keyword>
<dbReference type="PANTHER" id="PTHR13593:SF113">
    <property type="entry name" value="SI:DKEY-266F7.9"/>
    <property type="match status" value="1"/>
</dbReference>
<dbReference type="SUPFAM" id="SSF101898">
    <property type="entry name" value="NHL repeat"/>
    <property type="match status" value="1"/>
</dbReference>
<keyword evidence="2" id="KW-0245">EGF-like domain</keyword>
<dbReference type="InterPro" id="IPR011042">
    <property type="entry name" value="6-blade_b-propeller_TolB-like"/>
</dbReference>
<keyword evidence="2" id="KW-1015">Disulfide bond</keyword>
<reference evidence="6" key="1">
    <citation type="submission" date="2021-02" db="EMBL/GenBank/DDBJ databases">
        <authorList>
            <person name="Nowell W R."/>
        </authorList>
    </citation>
    <scope>NUCLEOTIDE SEQUENCE</scope>
</reference>
<dbReference type="PROSITE" id="PS51125">
    <property type="entry name" value="NHL"/>
    <property type="match status" value="1"/>
</dbReference>
<dbReference type="PROSITE" id="PS50026">
    <property type="entry name" value="EGF_3"/>
    <property type="match status" value="1"/>
</dbReference>
<gene>
    <name evidence="6" type="ORF">VCS650_LOCUS10212</name>
</gene>
<dbReference type="InterPro" id="IPR001258">
    <property type="entry name" value="NHL_repeat"/>
</dbReference>
<evidence type="ECO:0000259" key="5">
    <source>
        <dbReference type="PROSITE" id="PS51412"/>
    </source>
</evidence>
<evidence type="ECO:0000256" key="2">
    <source>
        <dbReference type="PROSITE-ProRule" id="PRU00076"/>
    </source>
</evidence>
<dbReference type="PROSITE" id="PS00022">
    <property type="entry name" value="EGF_1"/>
    <property type="match status" value="1"/>
</dbReference>
<dbReference type="OrthoDB" id="10040059at2759"/>